<dbReference type="OrthoDB" id="10269701at2759"/>
<dbReference type="EMBL" id="JAANQT010000468">
    <property type="protein sequence ID" value="KAG1310745.1"/>
    <property type="molecule type" value="Genomic_DNA"/>
</dbReference>
<dbReference type="AlphaFoldDB" id="A0A9P7BUB5"/>
<gene>
    <name evidence="1" type="ORF">G6F64_004327</name>
</gene>
<dbReference type="Proteomes" id="UP000716291">
    <property type="component" value="Unassembled WGS sequence"/>
</dbReference>
<proteinExistence type="predicted"/>
<keyword evidence="2" id="KW-1185">Reference proteome</keyword>
<name>A0A9P7BUB5_RHIOR</name>
<evidence type="ECO:0000313" key="2">
    <source>
        <dbReference type="Proteomes" id="UP000716291"/>
    </source>
</evidence>
<protein>
    <submittedName>
        <fullName evidence="1">Uncharacterized protein</fullName>
    </submittedName>
</protein>
<sequence length="84" mass="9674">MTDYINTTSYRQFQCVHAFEPAFGRMKTNLTALTTDLKLITVDQTWSHDVKQVQWPPHALEIAQDKQRTKLKQAIDTDAPLLAE</sequence>
<evidence type="ECO:0000313" key="1">
    <source>
        <dbReference type="EMBL" id="KAG1310745.1"/>
    </source>
</evidence>
<accession>A0A9P7BUB5</accession>
<reference evidence="1" key="1">
    <citation type="journal article" date="2020" name="Microb. Genom.">
        <title>Genetic diversity of clinical and environmental Mucorales isolates obtained from an investigation of mucormycosis cases among solid organ transplant recipients.</title>
        <authorList>
            <person name="Nguyen M.H."/>
            <person name="Kaul D."/>
            <person name="Muto C."/>
            <person name="Cheng S.J."/>
            <person name="Richter R.A."/>
            <person name="Bruno V.M."/>
            <person name="Liu G."/>
            <person name="Beyhan S."/>
            <person name="Sundermann A.J."/>
            <person name="Mounaud S."/>
            <person name="Pasculle A.W."/>
            <person name="Nierman W.C."/>
            <person name="Driscoll E."/>
            <person name="Cumbie R."/>
            <person name="Clancy C.J."/>
            <person name="Dupont C.L."/>
        </authorList>
    </citation>
    <scope>NUCLEOTIDE SEQUENCE</scope>
    <source>
        <strain evidence="1">GL11</strain>
    </source>
</reference>
<comment type="caution">
    <text evidence="1">The sequence shown here is derived from an EMBL/GenBank/DDBJ whole genome shotgun (WGS) entry which is preliminary data.</text>
</comment>
<organism evidence="1 2">
    <name type="scientific">Rhizopus oryzae</name>
    <name type="common">Mucormycosis agent</name>
    <name type="synonym">Rhizopus arrhizus var. delemar</name>
    <dbReference type="NCBI Taxonomy" id="64495"/>
    <lineage>
        <taxon>Eukaryota</taxon>
        <taxon>Fungi</taxon>
        <taxon>Fungi incertae sedis</taxon>
        <taxon>Mucoromycota</taxon>
        <taxon>Mucoromycotina</taxon>
        <taxon>Mucoromycetes</taxon>
        <taxon>Mucorales</taxon>
        <taxon>Mucorineae</taxon>
        <taxon>Rhizopodaceae</taxon>
        <taxon>Rhizopus</taxon>
    </lineage>
</organism>